<proteinExistence type="predicted"/>
<protein>
    <submittedName>
        <fullName evidence="2">MAK10-like protein</fullName>
    </submittedName>
</protein>
<dbReference type="AlphaFoldDB" id="A0A6L2JRZ5"/>
<organism evidence="2">
    <name type="scientific">Tanacetum cinerariifolium</name>
    <name type="common">Dalmatian daisy</name>
    <name type="synonym">Chrysanthemum cinerariifolium</name>
    <dbReference type="NCBI Taxonomy" id="118510"/>
    <lineage>
        <taxon>Eukaryota</taxon>
        <taxon>Viridiplantae</taxon>
        <taxon>Streptophyta</taxon>
        <taxon>Embryophyta</taxon>
        <taxon>Tracheophyta</taxon>
        <taxon>Spermatophyta</taxon>
        <taxon>Magnoliopsida</taxon>
        <taxon>eudicotyledons</taxon>
        <taxon>Gunneridae</taxon>
        <taxon>Pentapetalae</taxon>
        <taxon>asterids</taxon>
        <taxon>campanulids</taxon>
        <taxon>Asterales</taxon>
        <taxon>Asteraceae</taxon>
        <taxon>Asteroideae</taxon>
        <taxon>Anthemideae</taxon>
        <taxon>Anthemidinae</taxon>
        <taxon>Tanacetum</taxon>
    </lineage>
</organism>
<evidence type="ECO:0000256" key="1">
    <source>
        <dbReference type="SAM" id="MobiDB-lite"/>
    </source>
</evidence>
<dbReference type="EMBL" id="BKCJ010001159">
    <property type="protein sequence ID" value="GEU39327.1"/>
    <property type="molecule type" value="Genomic_DNA"/>
</dbReference>
<sequence length="302" mass="34552">MTNKIDIVLKAITERITGALPSDTVKNPQLNVNSTSLVLFAHSYPTVDPQCLTQIYGSSNTITICPKRPDKSQTGKPKEKEEEDEKATQKTSIPTLPRQLIHQFHSSLEKSIIKKNDDSHKEEPEVGENARVGESEVEYFDIFPTRSEMAYHKYIMYGPIPSIFKNPITTEGRSSNLKVPCNIRHVHIEKAYIDLNSPLYIMTRMVYNWIMRRKLDPRENTNGGLKNFTGRIKGMHIFVGNFTYIIDFMIVEDISSIIDPRLSKVVLGKPIVEISDMTHDPPEGVVRFRNKTDEITYKMPIR</sequence>
<comment type="caution">
    <text evidence="2">The sequence shown here is derived from an EMBL/GenBank/DDBJ whole genome shotgun (WGS) entry which is preliminary data.</text>
</comment>
<evidence type="ECO:0000313" key="2">
    <source>
        <dbReference type="EMBL" id="GEU39327.1"/>
    </source>
</evidence>
<feature type="compositionally biased region" description="Basic and acidic residues" evidence="1">
    <location>
        <begin position="67"/>
        <end position="80"/>
    </location>
</feature>
<feature type="region of interest" description="Disordered" evidence="1">
    <location>
        <begin position="66"/>
        <end position="92"/>
    </location>
</feature>
<reference evidence="2" key="1">
    <citation type="journal article" date="2019" name="Sci. Rep.">
        <title>Draft genome of Tanacetum cinerariifolium, the natural source of mosquito coil.</title>
        <authorList>
            <person name="Yamashiro T."/>
            <person name="Shiraishi A."/>
            <person name="Satake H."/>
            <person name="Nakayama K."/>
        </authorList>
    </citation>
    <scope>NUCLEOTIDE SEQUENCE</scope>
</reference>
<name>A0A6L2JRZ5_TANCI</name>
<accession>A0A6L2JRZ5</accession>
<gene>
    <name evidence="2" type="ORF">Tci_011305</name>
</gene>